<organism evidence="1 2">
    <name type="scientific">Arctium lappa</name>
    <name type="common">Greater burdock</name>
    <name type="synonym">Lappa major</name>
    <dbReference type="NCBI Taxonomy" id="4217"/>
    <lineage>
        <taxon>Eukaryota</taxon>
        <taxon>Viridiplantae</taxon>
        <taxon>Streptophyta</taxon>
        <taxon>Embryophyta</taxon>
        <taxon>Tracheophyta</taxon>
        <taxon>Spermatophyta</taxon>
        <taxon>Magnoliopsida</taxon>
        <taxon>eudicotyledons</taxon>
        <taxon>Gunneridae</taxon>
        <taxon>Pentapetalae</taxon>
        <taxon>asterids</taxon>
        <taxon>campanulids</taxon>
        <taxon>Asterales</taxon>
        <taxon>Asteraceae</taxon>
        <taxon>Carduoideae</taxon>
        <taxon>Cardueae</taxon>
        <taxon>Arctiinae</taxon>
        <taxon>Arctium</taxon>
    </lineage>
</organism>
<reference evidence="2" key="1">
    <citation type="journal article" date="2022" name="Mol. Ecol. Resour.">
        <title>The genomes of chicory, endive, great burdock and yacon provide insights into Asteraceae palaeo-polyploidization history and plant inulin production.</title>
        <authorList>
            <person name="Fan W."/>
            <person name="Wang S."/>
            <person name="Wang H."/>
            <person name="Wang A."/>
            <person name="Jiang F."/>
            <person name="Liu H."/>
            <person name="Zhao H."/>
            <person name="Xu D."/>
            <person name="Zhang Y."/>
        </authorList>
    </citation>
    <scope>NUCLEOTIDE SEQUENCE [LARGE SCALE GENOMIC DNA]</scope>
    <source>
        <strain evidence="2">cv. Niubang</strain>
    </source>
</reference>
<reference evidence="1 2" key="2">
    <citation type="journal article" date="2022" name="Mol. Ecol. Resour.">
        <title>The genomes of chicory, endive, great burdock and yacon provide insights into Asteraceae paleo-polyploidization history and plant inulin production.</title>
        <authorList>
            <person name="Fan W."/>
            <person name="Wang S."/>
            <person name="Wang H."/>
            <person name="Wang A."/>
            <person name="Jiang F."/>
            <person name="Liu H."/>
            <person name="Zhao H."/>
            <person name="Xu D."/>
            <person name="Zhang Y."/>
        </authorList>
    </citation>
    <scope>NUCLEOTIDE SEQUENCE [LARGE SCALE GENOMIC DNA]</scope>
    <source>
        <strain evidence="2">cv. Niubang</strain>
    </source>
</reference>
<name>A0ACB8Y314_ARCLA</name>
<proteinExistence type="predicted"/>
<evidence type="ECO:0000313" key="2">
    <source>
        <dbReference type="Proteomes" id="UP001055879"/>
    </source>
</evidence>
<protein>
    <submittedName>
        <fullName evidence="1">Uncharacterized protein</fullName>
    </submittedName>
</protein>
<dbReference type="Proteomes" id="UP001055879">
    <property type="component" value="Linkage Group LG14"/>
</dbReference>
<gene>
    <name evidence="1" type="ORF">L6452_37438</name>
</gene>
<evidence type="ECO:0000313" key="1">
    <source>
        <dbReference type="EMBL" id="KAI3678156.1"/>
    </source>
</evidence>
<keyword evidence="2" id="KW-1185">Reference proteome</keyword>
<dbReference type="EMBL" id="CM042060">
    <property type="protein sequence ID" value="KAI3678156.1"/>
    <property type="molecule type" value="Genomic_DNA"/>
</dbReference>
<accession>A0ACB8Y314</accession>
<comment type="caution">
    <text evidence="1">The sequence shown here is derived from an EMBL/GenBank/DDBJ whole genome shotgun (WGS) entry which is preliminary data.</text>
</comment>
<sequence>MGEEDLEWVEEDETEACKRVTIDIGKDRSRKEITPVKSVAGNLSKERNDPEDQQSKSWIGGKNSGFEEINSCNHDVQREDGGGSKFQERVIQKMGAEVSDKGIKGLGDVPAEGGGRDDKIKGDGGLGNILEVVRQFCSVSVRKLPVQHSGGGVYGVLGLDSAVFSFVVASVFWFTAGKPCSCTCYLLFPGLCCCIVPLVCV</sequence>